<accession>A0AC59FVX1</accession>
<reference evidence="1 2" key="1">
    <citation type="journal article" date="2015" name="Genome Announc.">
        <title>Complete Genome Sequence of the Clostridium difficile Type Strain DSM 1296T.</title>
        <authorList>
            <person name="Riedel T."/>
            <person name="Bunk B."/>
            <person name="Wittmann J."/>
            <person name="Thurmer A."/>
            <person name="Sproer C."/>
            <person name="Gronow S."/>
            <person name="Liesegang H."/>
            <person name="Daniel R."/>
            <person name="Overmann J."/>
        </authorList>
    </citation>
    <scope>NUCLEOTIDE SEQUENCE [LARGE SCALE GENOMIC DNA]</scope>
    <source>
        <strain evidence="2">ATCC 9689 / DSM 1296 / BCRC 10642 / JCM 1296 / NCIMB 10666 / NCTC 11209 / 90556-M6S</strain>
    </source>
</reference>
<dbReference type="Proteomes" id="UP001510562">
    <property type="component" value="Chromosome"/>
</dbReference>
<protein>
    <submittedName>
        <fullName evidence="1">Uncharacterized protein</fullName>
    </submittedName>
</protein>
<evidence type="ECO:0000313" key="1">
    <source>
        <dbReference type="EMBL" id="AKP41499.1"/>
    </source>
</evidence>
<sequence length="93" mass="11101">MKDETLEDILKQKTQAERYILEYIVTKNVKKLDNKKIVSILHTILCWEEINGTIVLTDKNILSLDEDIIISKHRRFIDIPKHKHNFIEFHLMS</sequence>
<dbReference type="EMBL" id="CP011968">
    <property type="protein sequence ID" value="AKP41499.1"/>
    <property type="molecule type" value="Genomic_DNA"/>
</dbReference>
<evidence type="ECO:0000313" key="2">
    <source>
        <dbReference type="Proteomes" id="UP001510562"/>
    </source>
</evidence>
<name>A0AC59FVX1_CLODI</name>
<proteinExistence type="predicted"/>
<keyword evidence="2" id="KW-1185">Reference proteome</keyword>
<gene>
    <name evidence="1" type="ORF">CDIF1296T_00607</name>
</gene>
<organism evidence="1 2">
    <name type="scientific">Clostridioides difficile ATCC 9689 = DSM 1296</name>
    <dbReference type="NCBI Taxonomy" id="1121308"/>
    <lineage>
        <taxon>Bacteria</taxon>
        <taxon>Bacillati</taxon>
        <taxon>Bacillota</taxon>
        <taxon>Clostridia</taxon>
        <taxon>Peptostreptococcales</taxon>
        <taxon>Peptostreptococcaceae</taxon>
        <taxon>Clostridioides</taxon>
    </lineage>
</organism>